<dbReference type="Pfam" id="PF00584">
    <property type="entry name" value="SecE"/>
    <property type="match status" value="1"/>
</dbReference>
<dbReference type="InterPro" id="IPR001901">
    <property type="entry name" value="Translocase_SecE/Sec61-g"/>
</dbReference>
<dbReference type="Proteomes" id="UP000315534">
    <property type="component" value="Unassembled WGS sequence"/>
</dbReference>
<dbReference type="NCBIfam" id="TIGR00964">
    <property type="entry name" value="secE_bact"/>
    <property type="match status" value="1"/>
</dbReference>
<dbReference type="Gene3D" id="1.20.5.1030">
    <property type="entry name" value="Preprotein translocase secy subunit"/>
    <property type="match status" value="1"/>
</dbReference>
<keyword evidence="6 9" id="KW-1133">Transmembrane helix</keyword>
<feature type="transmembrane region" description="Helical" evidence="9">
    <location>
        <begin position="26"/>
        <end position="51"/>
    </location>
</feature>
<dbReference type="GO" id="GO:0009306">
    <property type="term" value="P:protein secretion"/>
    <property type="evidence" value="ECO:0007669"/>
    <property type="project" value="UniProtKB-UniRule"/>
</dbReference>
<evidence type="ECO:0000256" key="5">
    <source>
        <dbReference type="ARBA" id="ARBA00022927"/>
    </source>
</evidence>
<comment type="caution">
    <text evidence="10">The sequence shown here is derived from an EMBL/GenBank/DDBJ whole genome shotgun (WGS) entry which is preliminary data.</text>
</comment>
<proteinExistence type="inferred from homology"/>
<keyword evidence="4 9" id="KW-0812">Transmembrane</keyword>
<comment type="function">
    <text evidence="9">Essential subunit of the Sec protein translocation channel SecYEG. Clamps together the 2 halves of SecY. May contact the channel plug during translocation.</text>
</comment>
<evidence type="ECO:0000256" key="4">
    <source>
        <dbReference type="ARBA" id="ARBA00022692"/>
    </source>
</evidence>
<evidence type="ECO:0000313" key="10">
    <source>
        <dbReference type="EMBL" id="TET81516.1"/>
    </source>
</evidence>
<dbReference type="GO" id="GO:0005886">
    <property type="term" value="C:plasma membrane"/>
    <property type="evidence" value="ECO:0007669"/>
    <property type="project" value="UniProtKB-SubCell"/>
</dbReference>
<dbReference type="EMBL" id="SOIP01000231">
    <property type="protein sequence ID" value="TET81516.1"/>
    <property type="molecule type" value="Genomic_DNA"/>
</dbReference>
<dbReference type="GO" id="GO:0006605">
    <property type="term" value="P:protein targeting"/>
    <property type="evidence" value="ECO:0007669"/>
    <property type="project" value="UniProtKB-UniRule"/>
</dbReference>
<dbReference type="AlphaFoldDB" id="A0A523XQE1"/>
<keyword evidence="2 9" id="KW-0813">Transport</keyword>
<evidence type="ECO:0000256" key="9">
    <source>
        <dbReference type="HAMAP-Rule" id="MF_00422"/>
    </source>
</evidence>
<comment type="subunit">
    <text evidence="9">Component of the Sec protein translocase complex. Heterotrimer consisting of SecY, SecE and SecG subunits. The heterotrimers can form oligomers, although 1 heterotrimer is thought to be able to translocate proteins. Interacts with the ribosome. Interacts with SecDF, and other proteins may be involved. Interacts with SecA.</text>
</comment>
<evidence type="ECO:0000313" key="11">
    <source>
        <dbReference type="Proteomes" id="UP000315534"/>
    </source>
</evidence>
<dbReference type="GO" id="GO:0008320">
    <property type="term" value="F:protein transmembrane transporter activity"/>
    <property type="evidence" value="ECO:0007669"/>
    <property type="project" value="UniProtKB-UniRule"/>
</dbReference>
<dbReference type="PANTHER" id="PTHR33910:SF1">
    <property type="entry name" value="PROTEIN TRANSLOCASE SUBUNIT SECE"/>
    <property type="match status" value="1"/>
</dbReference>
<name>A0A523XQE1_UNCT6</name>
<protein>
    <recommendedName>
        <fullName evidence="9">Protein translocase subunit SecE</fullName>
    </recommendedName>
</protein>
<dbReference type="GO" id="GO:0065002">
    <property type="term" value="P:intracellular protein transmembrane transport"/>
    <property type="evidence" value="ECO:0007669"/>
    <property type="project" value="UniProtKB-UniRule"/>
</dbReference>
<dbReference type="PROSITE" id="PS01067">
    <property type="entry name" value="SECE_SEC61G"/>
    <property type="match status" value="1"/>
</dbReference>
<evidence type="ECO:0000256" key="6">
    <source>
        <dbReference type="ARBA" id="ARBA00022989"/>
    </source>
</evidence>
<dbReference type="GO" id="GO:0043952">
    <property type="term" value="P:protein transport by the Sec complex"/>
    <property type="evidence" value="ECO:0007669"/>
    <property type="project" value="UniProtKB-UniRule"/>
</dbReference>
<organism evidence="10 11">
    <name type="scientific">candidate division TA06 bacterium</name>
    <dbReference type="NCBI Taxonomy" id="2250710"/>
    <lineage>
        <taxon>Bacteria</taxon>
        <taxon>Bacteria division TA06</taxon>
    </lineage>
</organism>
<keyword evidence="5 9" id="KW-0653">Protein transport</keyword>
<comment type="subcellular location">
    <subcellularLocation>
        <location evidence="9">Cell membrane</location>
        <topology evidence="9">Single-pass membrane protein</topology>
    </subcellularLocation>
    <subcellularLocation>
        <location evidence="1">Membrane</location>
    </subcellularLocation>
</comment>
<dbReference type="InterPro" id="IPR038379">
    <property type="entry name" value="SecE_sf"/>
</dbReference>
<sequence length="60" mass="6772">MGKFIKFLKEVKIELVKVSWPKKEELWQSTLIVIVVSLVMAVFIGMVDLLLSRGAGAIIR</sequence>
<evidence type="ECO:0000256" key="7">
    <source>
        <dbReference type="ARBA" id="ARBA00023010"/>
    </source>
</evidence>
<evidence type="ECO:0000256" key="2">
    <source>
        <dbReference type="ARBA" id="ARBA00022448"/>
    </source>
</evidence>
<reference evidence="10 11" key="1">
    <citation type="submission" date="2019-03" db="EMBL/GenBank/DDBJ databases">
        <title>Metabolic potential of uncultured bacteria and archaea associated with petroleum seepage in deep-sea sediments.</title>
        <authorList>
            <person name="Dong X."/>
            <person name="Hubert C."/>
        </authorList>
    </citation>
    <scope>NUCLEOTIDE SEQUENCE [LARGE SCALE GENOMIC DNA]</scope>
    <source>
        <strain evidence="10">E29_bin36</strain>
    </source>
</reference>
<keyword evidence="7 9" id="KW-0811">Translocation</keyword>
<comment type="similarity">
    <text evidence="9">Belongs to the SecE/SEC61-gamma family.</text>
</comment>
<keyword evidence="8 9" id="KW-0472">Membrane</keyword>
<evidence type="ECO:0000256" key="1">
    <source>
        <dbReference type="ARBA" id="ARBA00004370"/>
    </source>
</evidence>
<dbReference type="PANTHER" id="PTHR33910">
    <property type="entry name" value="PROTEIN TRANSLOCASE SUBUNIT SECE"/>
    <property type="match status" value="1"/>
</dbReference>
<accession>A0A523XQE1</accession>
<dbReference type="HAMAP" id="MF_00422">
    <property type="entry name" value="SecE"/>
    <property type="match status" value="1"/>
</dbReference>
<dbReference type="InterPro" id="IPR005807">
    <property type="entry name" value="SecE_bac"/>
</dbReference>
<gene>
    <name evidence="9 10" type="primary">secE</name>
    <name evidence="10" type="ORF">E3J38_03725</name>
</gene>
<evidence type="ECO:0000256" key="3">
    <source>
        <dbReference type="ARBA" id="ARBA00022475"/>
    </source>
</evidence>
<keyword evidence="3 9" id="KW-1003">Cell membrane</keyword>
<evidence type="ECO:0000256" key="8">
    <source>
        <dbReference type="ARBA" id="ARBA00023136"/>
    </source>
</evidence>